<keyword evidence="2" id="KW-0238">DNA-binding</keyword>
<dbReference type="SUPFAM" id="SSF53822">
    <property type="entry name" value="Periplasmic binding protein-like I"/>
    <property type="match status" value="1"/>
</dbReference>
<accession>A0A1T4MCE1</accession>
<name>A0A1T4MCE1_9FIRM</name>
<evidence type="ECO:0000313" key="5">
    <source>
        <dbReference type="EMBL" id="SJZ64545.1"/>
    </source>
</evidence>
<dbReference type="CDD" id="cd06284">
    <property type="entry name" value="PBP1_LacI-like"/>
    <property type="match status" value="1"/>
</dbReference>
<dbReference type="InterPro" id="IPR000843">
    <property type="entry name" value="HTH_LacI"/>
</dbReference>
<evidence type="ECO:0000256" key="2">
    <source>
        <dbReference type="ARBA" id="ARBA00023125"/>
    </source>
</evidence>
<evidence type="ECO:0000256" key="1">
    <source>
        <dbReference type="ARBA" id="ARBA00023015"/>
    </source>
</evidence>
<gene>
    <name evidence="5" type="ORF">SAMN02745191_1192</name>
</gene>
<organism evidence="5 6">
    <name type="scientific">Anaerorhabdus furcosa</name>
    <dbReference type="NCBI Taxonomy" id="118967"/>
    <lineage>
        <taxon>Bacteria</taxon>
        <taxon>Bacillati</taxon>
        <taxon>Bacillota</taxon>
        <taxon>Erysipelotrichia</taxon>
        <taxon>Erysipelotrichales</taxon>
        <taxon>Erysipelotrichaceae</taxon>
        <taxon>Anaerorhabdus</taxon>
    </lineage>
</organism>
<proteinExistence type="predicted"/>
<dbReference type="Pfam" id="PF00532">
    <property type="entry name" value="Peripla_BP_1"/>
    <property type="match status" value="1"/>
</dbReference>
<dbReference type="SUPFAM" id="SSF47413">
    <property type="entry name" value="lambda repressor-like DNA-binding domains"/>
    <property type="match status" value="1"/>
</dbReference>
<keyword evidence="6" id="KW-1185">Reference proteome</keyword>
<dbReference type="GO" id="GO:0003700">
    <property type="term" value="F:DNA-binding transcription factor activity"/>
    <property type="evidence" value="ECO:0007669"/>
    <property type="project" value="TreeGrafter"/>
</dbReference>
<reference evidence="6" key="1">
    <citation type="submission" date="2017-02" db="EMBL/GenBank/DDBJ databases">
        <authorList>
            <person name="Varghese N."/>
            <person name="Submissions S."/>
        </authorList>
    </citation>
    <scope>NUCLEOTIDE SEQUENCE [LARGE SCALE GENOMIC DNA]</scope>
    <source>
        <strain evidence="6">ATCC 25662</strain>
    </source>
</reference>
<keyword evidence="3" id="KW-0804">Transcription</keyword>
<dbReference type="SMART" id="SM00354">
    <property type="entry name" value="HTH_LACI"/>
    <property type="match status" value="1"/>
</dbReference>
<dbReference type="PRINTS" id="PR00036">
    <property type="entry name" value="HTHLACI"/>
</dbReference>
<dbReference type="Gene3D" id="3.40.50.2300">
    <property type="match status" value="2"/>
</dbReference>
<dbReference type="PROSITE" id="PS50932">
    <property type="entry name" value="HTH_LACI_2"/>
    <property type="match status" value="1"/>
</dbReference>
<evidence type="ECO:0000259" key="4">
    <source>
        <dbReference type="PROSITE" id="PS50932"/>
    </source>
</evidence>
<sequence length="338" mass="37706">MDKYSSVKISDVSKLAGVSVATVSRVINNTCFVNPETKEKVLKAVEELAYEPNLSARNLRRNTSGAILVIAPNMTNPYYSNIIKGISETARKYDCSTFVCSTDGDKEQELELLKILDNRRADAAIILATNIDNDEILPYVKKYPVVFCSEYNPALNIDRVSIDNYQAAVEATEYLIGLGHRNVGMMSSENDYISTELRKQGFLDACKKHGIKNAEKNIVYASKDYSFSSARSLAKKIFSKKNHIDALFCISDILALGAIYGARECKLEVPEDVSILGFDNLEYSEMMVPQISTVNQPCYKLGEAAMERIQDKLNNPESEPKVEILKHRLVVRGSTSKI</sequence>
<dbReference type="Gene3D" id="1.10.260.40">
    <property type="entry name" value="lambda repressor-like DNA-binding domains"/>
    <property type="match status" value="1"/>
</dbReference>
<keyword evidence="1" id="KW-0805">Transcription regulation</keyword>
<dbReference type="PANTHER" id="PTHR30146">
    <property type="entry name" value="LACI-RELATED TRANSCRIPTIONAL REPRESSOR"/>
    <property type="match status" value="1"/>
</dbReference>
<protein>
    <submittedName>
        <fullName evidence="5">Transcriptional regulator, LacI family</fullName>
    </submittedName>
</protein>
<dbReference type="AlphaFoldDB" id="A0A1T4MCE1"/>
<evidence type="ECO:0000313" key="6">
    <source>
        <dbReference type="Proteomes" id="UP000243297"/>
    </source>
</evidence>
<dbReference type="Pfam" id="PF00356">
    <property type="entry name" value="LacI"/>
    <property type="match status" value="1"/>
</dbReference>
<evidence type="ECO:0000256" key="3">
    <source>
        <dbReference type="ARBA" id="ARBA00023163"/>
    </source>
</evidence>
<dbReference type="EMBL" id="FUWY01000003">
    <property type="protein sequence ID" value="SJZ64545.1"/>
    <property type="molecule type" value="Genomic_DNA"/>
</dbReference>
<dbReference type="InterPro" id="IPR028082">
    <property type="entry name" value="Peripla_BP_I"/>
</dbReference>
<dbReference type="CDD" id="cd01392">
    <property type="entry name" value="HTH_LacI"/>
    <property type="match status" value="1"/>
</dbReference>
<dbReference type="STRING" id="118967.SAMN02745191_1192"/>
<dbReference type="GO" id="GO:0000976">
    <property type="term" value="F:transcription cis-regulatory region binding"/>
    <property type="evidence" value="ECO:0007669"/>
    <property type="project" value="TreeGrafter"/>
</dbReference>
<dbReference type="RefSeq" id="WP_159443735.1">
    <property type="nucleotide sequence ID" value="NZ_FUWY01000003.1"/>
</dbReference>
<dbReference type="Proteomes" id="UP000243297">
    <property type="component" value="Unassembled WGS sequence"/>
</dbReference>
<dbReference type="InterPro" id="IPR010982">
    <property type="entry name" value="Lambda_DNA-bd_dom_sf"/>
</dbReference>
<dbReference type="OrthoDB" id="9803256at2"/>
<dbReference type="InterPro" id="IPR001761">
    <property type="entry name" value="Peripla_BP/Lac1_sug-bd_dom"/>
</dbReference>
<feature type="domain" description="HTH lacI-type" evidence="4">
    <location>
        <begin position="7"/>
        <end position="61"/>
    </location>
</feature>
<dbReference type="PANTHER" id="PTHR30146:SF149">
    <property type="entry name" value="HTH-TYPE TRANSCRIPTIONAL REGULATOR EBGR"/>
    <property type="match status" value="1"/>
</dbReference>